<reference evidence="8" key="1">
    <citation type="journal article" date="2019" name="Int. J. Syst. Evol. Microbiol.">
        <title>The Global Catalogue of Microorganisms (GCM) 10K type strain sequencing project: providing services to taxonomists for standard genome sequencing and annotation.</title>
        <authorList>
            <consortium name="The Broad Institute Genomics Platform"/>
            <consortium name="The Broad Institute Genome Sequencing Center for Infectious Disease"/>
            <person name="Wu L."/>
            <person name="Ma J."/>
        </authorList>
    </citation>
    <scope>NUCLEOTIDE SEQUENCE [LARGE SCALE GENOMIC DNA]</scope>
    <source>
        <strain evidence="8">KCTC 52344</strain>
    </source>
</reference>
<evidence type="ECO:0000313" key="7">
    <source>
        <dbReference type="EMBL" id="MFD2520347.1"/>
    </source>
</evidence>
<dbReference type="Gene3D" id="1.10.443.10">
    <property type="entry name" value="Intergrase catalytic core"/>
    <property type="match status" value="1"/>
</dbReference>
<evidence type="ECO:0000313" key="8">
    <source>
        <dbReference type="Proteomes" id="UP001597510"/>
    </source>
</evidence>
<dbReference type="Pfam" id="PF17293">
    <property type="entry name" value="Arm-DNA-bind_5"/>
    <property type="match status" value="1"/>
</dbReference>
<dbReference type="Pfam" id="PF00589">
    <property type="entry name" value="Phage_integrase"/>
    <property type="match status" value="1"/>
</dbReference>
<dbReference type="InterPro" id="IPR010998">
    <property type="entry name" value="Integrase_recombinase_N"/>
</dbReference>
<evidence type="ECO:0000256" key="5">
    <source>
        <dbReference type="PROSITE-ProRule" id="PRU01248"/>
    </source>
</evidence>
<evidence type="ECO:0000256" key="1">
    <source>
        <dbReference type="ARBA" id="ARBA00008857"/>
    </source>
</evidence>
<sequence>MASSVKIVLRKKKISDGTYPLAIRITLDRKTTFFHLGNNLKEADWDVANQKVRKSHPNSVRLNNLILQKKAEASDSLISLQGNKERVTLGAVRKEVSPSKQETSFFAQAAIFIDNMQKAGKYNRIKTDQTRINHFKEFLGNQDIAFADINVLLLKRFQAYLKSTRNISERTIVNHLLIIRTIYNQAIKSGLIDNKNYPFGKGKIAIKFPDSVKMGLIPEEVKTIEALELPTNSYLNHARNIWLFSFYFAGVRISDVLRMKWSDLQNDRLFYAMGKNLKAGSLKVPDKALKIIDQYRQEERKNDLIFPELKVLDSLDDTYNVQRKISYAVKRLNKALGEIAKMAELSKPLTLHISRHTFGNISGEKIPVQMLQKLYRHSNITTTIGYQANFINKTADDALEAVIGE</sequence>
<evidence type="ECO:0000259" key="6">
    <source>
        <dbReference type="PROSITE" id="PS51900"/>
    </source>
</evidence>
<dbReference type="PROSITE" id="PS51900">
    <property type="entry name" value="CB"/>
    <property type="match status" value="1"/>
</dbReference>
<dbReference type="InterPro" id="IPR035386">
    <property type="entry name" value="Arm-DNA-bind_5"/>
</dbReference>
<dbReference type="PANTHER" id="PTHR30349:SF64">
    <property type="entry name" value="PROPHAGE INTEGRASE INTD-RELATED"/>
    <property type="match status" value="1"/>
</dbReference>
<accession>A0ABW5J5J8</accession>
<dbReference type="InterPro" id="IPR011010">
    <property type="entry name" value="DNA_brk_join_enz"/>
</dbReference>
<gene>
    <name evidence="7" type="ORF">ACFSR2_05605</name>
</gene>
<dbReference type="InterPro" id="IPR025269">
    <property type="entry name" value="SAM-like_dom"/>
</dbReference>
<dbReference type="InterPro" id="IPR013762">
    <property type="entry name" value="Integrase-like_cat_sf"/>
</dbReference>
<dbReference type="Proteomes" id="UP001597510">
    <property type="component" value="Unassembled WGS sequence"/>
</dbReference>
<evidence type="ECO:0000256" key="3">
    <source>
        <dbReference type="ARBA" id="ARBA00023125"/>
    </source>
</evidence>
<keyword evidence="8" id="KW-1185">Reference proteome</keyword>
<dbReference type="InterPro" id="IPR050090">
    <property type="entry name" value="Tyrosine_recombinase_XerCD"/>
</dbReference>
<dbReference type="SUPFAM" id="SSF56349">
    <property type="entry name" value="DNA breaking-rejoining enzymes"/>
    <property type="match status" value="1"/>
</dbReference>
<proteinExistence type="inferred from homology"/>
<keyword evidence="4" id="KW-0233">DNA recombination</keyword>
<dbReference type="InterPro" id="IPR044068">
    <property type="entry name" value="CB"/>
</dbReference>
<feature type="domain" description="Core-binding (CB)" evidence="6">
    <location>
        <begin position="103"/>
        <end position="187"/>
    </location>
</feature>
<comment type="similarity">
    <text evidence="1">Belongs to the 'phage' integrase family.</text>
</comment>
<dbReference type="Gene3D" id="1.10.150.130">
    <property type="match status" value="1"/>
</dbReference>
<evidence type="ECO:0000256" key="4">
    <source>
        <dbReference type="ARBA" id="ARBA00023172"/>
    </source>
</evidence>
<comment type="caution">
    <text evidence="7">The sequence shown here is derived from an EMBL/GenBank/DDBJ whole genome shotgun (WGS) entry which is preliminary data.</text>
</comment>
<evidence type="ECO:0000256" key="2">
    <source>
        <dbReference type="ARBA" id="ARBA00022908"/>
    </source>
</evidence>
<dbReference type="RefSeq" id="WP_340238959.1">
    <property type="nucleotide sequence ID" value="NZ_JBBEWC010000011.1"/>
</dbReference>
<dbReference type="InterPro" id="IPR002104">
    <property type="entry name" value="Integrase_catalytic"/>
</dbReference>
<keyword evidence="3 5" id="KW-0238">DNA-binding</keyword>
<protein>
    <submittedName>
        <fullName evidence="7">Phage integrase SAM-like domain-containing protein</fullName>
    </submittedName>
</protein>
<organism evidence="7 8">
    <name type="scientific">Emticicia soli</name>
    <dbReference type="NCBI Taxonomy" id="2027878"/>
    <lineage>
        <taxon>Bacteria</taxon>
        <taxon>Pseudomonadati</taxon>
        <taxon>Bacteroidota</taxon>
        <taxon>Cytophagia</taxon>
        <taxon>Cytophagales</taxon>
        <taxon>Leadbetterellaceae</taxon>
        <taxon>Emticicia</taxon>
    </lineage>
</organism>
<dbReference type="PANTHER" id="PTHR30349">
    <property type="entry name" value="PHAGE INTEGRASE-RELATED"/>
    <property type="match status" value="1"/>
</dbReference>
<keyword evidence="2" id="KW-0229">DNA integration</keyword>
<dbReference type="Pfam" id="PF13102">
    <property type="entry name" value="Phage_int_SAM_5"/>
    <property type="match status" value="1"/>
</dbReference>
<dbReference type="EMBL" id="JBHULC010000005">
    <property type="protein sequence ID" value="MFD2520347.1"/>
    <property type="molecule type" value="Genomic_DNA"/>
</dbReference>
<name>A0ABW5J5J8_9BACT</name>